<dbReference type="SUPFAM" id="SSF53850">
    <property type="entry name" value="Periplasmic binding protein-like II"/>
    <property type="match status" value="1"/>
</dbReference>
<evidence type="ECO:0000313" key="4">
    <source>
        <dbReference type="EMBL" id="GEP53079.1"/>
    </source>
</evidence>
<dbReference type="PIRSF" id="PIRSF002825">
    <property type="entry name" value="CfbpA"/>
    <property type="match status" value="1"/>
</dbReference>
<evidence type="ECO:0000256" key="1">
    <source>
        <dbReference type="ARBA" id="ARBA00022729"/>
    </source>
</evidence>
<dbReference type="EMBL" id="BKAJ01000004">
    <property type="protein sequence ID" value="GEP53079.1"/>
    <property type="molecule type" value="Genomic_DNA"/>
</dbReference>
<name>A0A512N267_9HYPH</name>
<comment type="caution">
    <text evidence="4">The sequence shown here is derived from an EMBL/GenBank/DDBJ whole genome shotgun (WGS) entry which is preliminary data.</text>
</comment>
<accession>A0A512N267</accession>
<evidence type="ECO:0000313" key="5">
    <source>
        <dbReference type="Proteomes" id="UP000321058"/>
    </source>
</evidence>
<proteinExistence type="predicted"/>
<dbReference type="Proteomes" id="UP000321058">
    <property type="component" value="Unassembled WGS sequence"/>
</dbReference>
<reference evidence="4 5" key="1">
    <citation type="submission" date="2019-07" db="EMBL/GenBank/DDBJ databases">
        <title>Whole genome shotgun sequence of Reyranella soli NBRC 108950.</title>
        <authorList>
            <person name="Hosoyama A."/>
            <person name="Uohara A."/>
            <person name="Ohji S."/>
            <person name="Ichikawa N."/>
        </authorList>
    </citation>
    <scope>NUCLEOTIDE SEQUENCE [LARGE SCALE GENOMIC DNA]</scope>
    <source>
        <strain evidence="4 5">NBRC 108950</strain>
    </source>
</reference>
<organism evidence="4 5">
    <name type="scientific">Reyranella soli</name>
    <dbReference type="NCBI Taxonomy" id="1230389"/>
    <lineage>
        <taxon>Bacteria</taxon>
        <taxon>Pseudomonadati</taxon>
        <taxon>Pseudomonadota</taxon>
        <taxon>Alphaproteobacteria</taxon>
        <taxon>Hyphomicrobiales</taxon>
        <taxon>Reyranellaceae</taxon>
        <taxon>Reyranella</taxon>
    </lineage>
</organism>
<keyword evidence="1 3" id="KW-0732">Signal</keyword>
<dbReference type="GO" id="GO:0046872">
    <property type="term" value="F:metal ion binding"/>
    <property type="evidence" value="ECO:0007669"/>
    <property type="project" value="UniProtKB-KW"/>
</dbReference>
<dbReference type="PANTHER" id="PTHR30006">
    <property type="entry name" value="THIAMINE-BINDING PERIPLASMIC PROTEIN-RELATED"/>
    <property type="match status" value="1"/>
</dbReference>
<dbReference type="AlphaFoldDB" id="A0A512N267"/>
<feature type="signal peptide" evidence="3">
    <location>
        <begin position="1"/>
        <end position="23"/>
    </location>
</feature>
<feature type="binding site" evidence="2">
    <location>
        <position position="218"/>
    </location>
    <ligand>
        <name>Fe cation</name>
        <dbReference type="ChEBI" id="CHEBI:24875"/>
    </ligand>
</feature>
<sequence length="331" mass="36031">MLRRTFAGALPLAMLGLPARAQAKKVVIYTANDSTLNDLVFAAFKAETGIEVEPVAAGSGVLARRLQAEKGRPLGDIIWGISRSLLQTNKALFEPYASKNIAATPAEYRDPDNLWIGNNLHLLIVLQNTKLLPEAEAPKSWADLLDPKWKGKIAFTDPANSGSAYSTVTMLVDMWGGGDAGWKKVAGLFKNLKVLNRSSLVFQGVGNGEYPLGISLEYAGPMWAKGGAPVKVIYPSDGTFAAMEGVAVIKGGPNTDNAKVFVDYINRKDVREMILKATFRRPTRNDVDLTALPGGMPPLSQVKLVNYDEDGWTEKRTKTLEQIKDVLQDSR</sequence>
<protein>
    <submittedName>
        <fullName evidence="4">Iron ABC transporter substrate-binding protein</fullName>
    </submittedName>
</protein>
<dbReference type="Pfam" id="PF13343">
    <property type="entry name" value="SBP_bac_6"/>
    <property type="match status" value="1"/>
</dbReference>
<dbReference type="Gene3D" id="3.40.190.10">
    <property type="entry name" value="Periplasmic binding protein-like II"/>
    <property type="match status" value="2"/>
</dbReference>
<keyword evidence="2" id="KW-0479">Metal-binding</keyword>
<gene>
    <name evidence="4" type="ORF">RSO01_02450</name>
</gene>
<dbReference type="RefSeq" id="WP_170302777.1">
    <property type="nucleotide sequence ID" value="NZ_BKAJ01000004.1"/>
</dbReference>
<keyword evidence="2" id="KW-0408">Iron</keyword>
<keyword evidence="5" id="KW-1185">Reference proteome</keyword>
<evidence type="ECO:0000256" key="2">
    <source>
        <dbReference type="PIRSR" id="PIRSR002825-1"/>
    </source>
</evidence>
<dbReference type="InterPro" id="IPR026045">
    <property type="entry name" value="Ferric-bd"/>
</dbReference>
<feature type="chain" id="PRO_5021754183" evidence="3">
    <location>
        <begin position="24"/>
        <end position="331"/>
    </location>
</feature>
<evidence type="ECO:0000256" key="3">
    <source>
        <dbReference type="SAM" id="SignalP"/>
    </source>
</evidence>
<dbReference type="PANTHER" id="PTHR30006:SF24">
    <property type="entry name" value="SLL0237 PROTEIN"/>
    <property type="match status" value="1"/>
</dbReference>